<sequence length="58" mass="5703">MLEFAYGFVHADYGQANNPWDVGRTAGGSSSGSAASVAAGIGQAPIGTDTGGFPRSGL</sequence>
<feature type="domain" description="Amidase" evidence="1">
    <location>
        <begin position="3"/>
        <end position="52"/>
    </location>
</feature>
<dbReference type="Pfam" id="PF01425">
    <property type="entry name" value="Amidase"/>
    <property type="match status" value="1"/>
</dbReference>
<dbReference type="PANTHER" id="PTHR11895:SF176">
    <property type="entry name" value="AMIDASE AMID-RELATED"/>
    <property type="match status" value="1"/>
</dbReference>
<keyword evidence="3" id="KW-1185">Reference proteome</keyword>
<name>A0ABP5LFX7_9ACTN</name>
<dbReference type="InterPro" id="IPR023631">
    <property type="entry name" value="Amidase_dom"/>
</dbReference>
<dbReference type="RefSeq" id="WP_344271048.1">
    <property type="nucleotide sequence ID" value="NZ_BAAAMR010000043.1"/>
</dbReference>
<evidence type="ECO:0000259" key="1">
    <source>
        <dbReference type="Pfam" id="PF01425"/>
    </source>
</evidence>
<gene>
    <name evidence="2" type="ORF">GCM10009727_47920</name>
</gene>
<reference evidence="3" key="1">
    <citation type="journal article" date="2019" name="Int. J. Syst. Evol. Microbiol.">
        <title>The Global Catalogue of Microorganisms (GCM) 10K type strain sequencing project: providing services to taxonomists for standard genome sequencing and annotation.</title>
        <authorList>
            <consortium name="The Broad Institute Genomics Platform"/>
            <consortium name="The Broad Institute Genome Sequencing Center for Infectious Disease"/>
            <person name="Wu L."/>
            <person name="Ma J."/>
        </authorList>
    </citation>
    <scope>NUCLEOTIDE SEQUENCE [LARGE SCALE GENOMIC DNA]</scope>
    <source>
        <strain evidence="3">JCM 13850</strain>
    </source>
</reference>
<evidence type="ECO:0000313" key="3">
    <source>
        <dbReference type="Proteomes" id="UP001501020"/>
    </source>
</evidence>
<proteinExistence type="predicted"/>
<dbReference type="InterPro" id="IPR000120">
    <property type="entry name" value="Amidase"/>
</dbReference>
<accession>A0ABP5LFX7</accession>
<dbReference type="InterPro" id="IPR036928">
    <property type="entry name" value="AS_sf"/>
</dbReference>
<dbReference type="Gene3D" id="3.90.1300.10">
    <property type="entry name" value="Amidase signature (AS) domain"/>
    <property type="match status" value="1"/>
</dbReference>
<organism evidence="2 3">
    <name type="scientific">Actinomadura napierensis</name>
    <dbReference type="NCBI Taxonomy" id="267854"/>
    <lineage>
        <taxon>Bacteria</taxon>
        <taxon>Bacillati</taxon>
        <taxon>Actinomycetota</taxon>
        <taxon>Actinomycetes</taxon>
        <taxon>Streptosporangiales</taxon>
        <taxon>Thermomonosporaceae</taxon>
        <taxon>Actinomadura</taxon>
    </lineage>
</organism>
<protein>
    <recommendedName>
        <fullName evidence="1">Amidase domain-containing protein</fullName>
    </recommendedName>
</protein>
<dbReference type="PANTHER" id="PTHR11895">
    <property type="entry name" value="TRANSAMIDASE"/>
    <property type="match status" value="1"/>
</dbReference>
<comment type="caution">
    <text evidence="2">The sequence shown here is derived from an EMBL/GenBank/DDBJ whole genome shotgun (WGS) entry which is preliminary data.</text>
</comment>
<dbReference type="SUPFAM" id="SSF75304">
    <property type="entry name" value="Amidase signature (AS) enzymes"/>
    <property type="match status" value="1"/>
</dbReference>
<dbReference type="EMBL" id="BAAAMR010000043">
    <property type="protein sequence ID" value="GAA2146558.1"/>
    <property type="molecule type" value="Genomic_DNA"/>
</dbReference>
<dbReference type="Proteomes" id="UP001501020">
    <property type="component" value="Unassembled WGS sequence"/>
</dbReference>
<evidence type="ECO:0000313" key="2">
    <source>
        <dbReference type="EMBL" id="GAA2146558.1"/>
    </source>
</evidence>